<feature type="transmembrane region" description="Helical" evidence="1">
    <location>
        <begin position="92"/>
        <end position="116"/>
    </location>
</feature>
<accession>A0A0P0D7E8</accession>
<gene>
    <name evidence="2" type="ORF">APS56_05670</name>
</gene>
<feature type="transmembrane region" description="Helical" evidence="1">
    <location>
        <begin position="68"/>
        <end position="86"/>
    </location>
</feature>
<dbReference type="AlphaFoldDB" id="A0A0P0D7E8"/>
<keyword evidence="1" id="KW-0812">Transmembrane</keyword>
<evidence type="ECO:0000256" key="1">
    <source>
        <dbReference type="SAM" id="Phobius"/>
    </source>
</evidence>
<dbReference type="EMBL" id="CP012898">
    <property type="protein sequence ID" value="ALJ04652.1"/>
    <property type="molecule type" value="Genomic_DNA"/>
</dbReference>
<proteinExistence type="predicted"/>
<dbReference type="STRING" id="1736674.APS56_05670"/>
<keyword evidence="3" id="KW-1185">Reference proteome</keyword>
<dbReference type="Proteomes" id="UP000057981">
    <property type="component" value="Chromosome"/>
</dbReference>
<dbReference type="KEGG" id="ahz:APS56_05670"/>
<sequence length="126" mass="13730">MVLSFTSFSKINNMQHLNKFFKSVVQACPYSLVGKKCMDAVKGKPSVNKNSNNKTQLFQKGIKTGRNISLVGVFCPFLWFSILSGATKDFIILNLIHSGIIVGIGLVIMGINYIALNSKSKSVGKG</sequence>
<evidence type="ECO:0000313" key="2">
    <source>
        <dbReference type="EMBL" id="ALJ04652.1"/>
    </source>
</evidence>
<organism evidence="2 3">
    <name type="scientific">Pseudalgibacter alginicilyticus</name>
    <dbReference type="NCBI Taxonomy" id="1736674"/>
    <lineage>
        <taxon>Bacteria</taxon>
        <taxon>Pseudomonadati</taxon>
        <taxon>Bacteroidota</taxon>
        <taxon>Flavobacteriia</taxon>
        <taxon>Flavobacteriales</taxon>
        <taxon>Flavobacteriaceae</taxon>
        <taxon>Pseudalgibacter</taxon>
    </lineage>
</organism>
<keyword evidence="1" id="KW-1133">Transmembrane helix</keyword>
<reference evidence="2 3" key="1">
    <citation type="submission" date="2015-10" db="EMBL/GenBank/DDBJ databases">
        <authorList>
            <person name="Gilbert D.G."/>
        </authorList>
    </citation>
    <scope>NUCLEOTIDE SEQUENCE [LARGE SCALE GENOMIC DNA]</scope>
    <source>
        <strain evidence="3">HZ-22</strain>
    </source>
</reference>
<protein>
    <submittedName>
        <fullName evidence="2">Uncharacterized protein</fullName>
    </submittedName>
</protein>
<keyword evidence="1" id="KW-0472">Membrane</keyword>
<name>A0A0P0D7E8_9FLAO</name>
<evidence type="ECO:0000313" key="3">
    <source>
        <dbReference type="Proteomes" id="UP000057981"/>
    </source>
</evidence>